<name>A0A251QT15_PRUPE</name>
<keyword evidence="1" id="KW-0472">Membrane</keyword>
<gene>
    <name evidence="2" type="ORF">PRUPE_1G058700</name>
</gene>
<evidence type="ECO:0000256" key="1">
    <source>
        <dbReference type="SAM" id="Phobius"/>
    </source>
</evidence>
<keyword evidence="3" id="KW-1185">Reference proteome</keyword>
<protein>
    <submittedName>
        <fullName evidence="2">Uncharacterized protein</fullName>
    </submittedName>
</protein>
<accession>A0A251QT15</accession>
<evidence type="ECO:0000313" key="3">
    <source>
        <dbReference type="Proteomes" id="UP000006882"/>
    </source>
</evidence>
<dbReference type="Gramene" id="ONI26962">
    <property type="protein sequence ID" value="ONI26962"/>
    <property type="gene ID" value="PRUPE_1G058700"/>
</dbReference>
<evidence type="ECO:0000313" key="2">
    <source>
        <dbReference type="EMBL" id="ONI26962.1"/>
    </source>
</evidence>
<dbReference type="EMBL" id="CM007651">
    <property type="protein sequence ID" value="ONI26962.1"/>
    <property type="molecule type" value="Genomic_DNA"/>
</dbReference>
<feature type="transmembrane region" description="Helical" evidence="1">
    <location>
        <begin position="6"/>
        <end position="25"/>
    </location>
</feature>
<keyword evidence="1" id="KW-0812">Transmembrane</keyword>
<keyword evidence="1" id="KW-1133">Transmembrane helix</keyword>
<dbReference type="Proteomes" id="UP000006882">
    <property type="component" value="Chromosome G1"/>
</dbReference>
<sequence>MSLLFNLTVSLCFMCFTFSDFLFLCSRLGTSLPIKYEFLRSFSDCVFLVLVSVLFFGSLFLLFANFLFCHLFCRLFLFIFNHSWT</sequence>
<reference evidence="2 3" key="1">
    <citation type="journal article" date="2013" name="Nat. Genet.">
        <title>The high-quality draft genome of peach (Prunus persica) identifies unique patterns of genetic diversity, domestication and genome evolution.</title>
        <authorList>
            <consortium name="International Peach Genome Initiative"/>
            <person name="Verde I."/>
            <person name="Abbott A.G."/>
            <person name="Scalabrin S."/>
            <person name="Jung S."/>
            <person name="Shu S."/>
            <person name="Marroni F."/>
            <person name="Zhebentyayeva T."/>
            <person name="Dettori M.T."/>
            <person name="Grimwood J."/>
            <person name="Cattonaro F."/>
            <person name="Zuccolo A."/>
            <person name="Rossini L."/>
            <person name="Jenkins J."/>
            <person name="Vendramin E."/>
            <person name="Meisel L.A."/>
            <person name="Decroocq V."/>
            <person name="Sosinski B."/>
            <person name="Prochnik S."/>
            <person name="Mitros T."/>
            <person name="Policriti A."/>
            <person name="Cipriani G."/>
            <person name="Dondini L."/>
            <person name="Ficklin S."/>
            <person name="Goodstein D.M."/>
            <person name="Xuan P."/>
            <person name="Del Fabbro C."/>
            <person name="Aramini V."/>
            <person name="Copetti D."/>
            <person name="Gonzalez S."/>
            <person name="Horner D.S."/>
            <person name="Falchi R."/>
            <person name="Lucas S."/>
            <person name="Mica E."/>
            <person name="Maldonado J."/>
            <person name="Lazzari B."/>
            <person name="Bielenberg D."/>
            <person name="Pirona R."/>
            <person name="Miculan M."/>
            <person name="Barakat A."/>
            <person name="Testolin R."/>
            <person name="Stella A."/>
            <person name="Tartarini S."/>
            <person name="Tonutti P."/>
            <person name="Arus P."/>
            <person name="Orellana A."/>
            <person name="Wells C."/>
            <person name="Main D."/>
            <person name="Vizzotto G."/>
            <person name="Silva H."/>
            <person name="Salamini F."/>
            <person name="Schmutz J."/>
            <person name="Morgante M."/>
            <person name="Rokhsar D.S."/>
        </authorList>
    </citation>
    <scope>NUCLEOTIDE SEQUENCE [LARGE SCALE GENOMIC DNA]</scope>
    <source>
        <strain evidence="3">cv. Nemared</strain>
    </source>
</reference>
<feature type="transmembrane region" description="Helical" evidence="1">
    <location>
        <begin position="46"/>
        <end position="79"/>
    </location>
</feature>
<proteinExistence type="predicted"/>
<dbReference type="AlphaFoldDB" id="A0A251QT15"/>
<organism evidence="2 3">
    <name type="scientific">Prunus persica</name>
    <name type="common">Peach</name>
    <name type="synonym">Amygdalus persica</name>
    <dbReference type="NCBI Taxonomy" id="3760"/>
    <lineage>
        <taxon>Eukaryota</taxon>
        <taxon>Viridiplantae</taxon>
        <taxon>Streptophyta</taxon>
        <taxon>Embryophyta</taxon>
        <taxon>Tracheophyta</taxon>
        <taxon>Spermatophyta</taxon>
        <taxon>Magnoliopsida</taxon>
        <taxon>eudicotyledons</taxon>
        <taxon>Gunneridae</taxon>
        <taxon>Pentapetalae</taxon>
        <taxon>rosids</taxon>
        <taxon>fabids</taxon>
        <taxon>Rosales</taxon>
        <taxon>Rosaceae</taxon>
        <taxon>Amygdaloideae</taxon>
        <taxon>Amygdaleae</taxon>
        <taxon>Prunus</taxon>
    </lineage>
</organism>